<organism evidence="1 2">
    <name type="scientific">Microbacterium enclense</name>
    <dbReference type="NCBI Taxonomy" id="993073"/>
    <lineage>
        <taxon>Bacteria</taxon>
        <taxon>Bacillati</taxon>
        <taxon>Actinomycetota</taxon>
        <taxon>Actinomycetes</taxon>
        <taxon>Micrococcales</taxon>
        <taxon>Microbacteriaceae</taxon>
        <taxon>Microbacterium</taxon>
    </lineage>
</organism>
<name>A0A3S3MCK9_9MICO</name>
<evidence type="ECO:0000313" key="1">
    <source>
        <dbReference type="EMBL" id="RWR18653.1"/>
    </source>
</evidence>
<evidence type="ECO:0008006" key="3">
    <source>
        <dbReference type="Google" id="ProtNLM"/>
    </source>
</evidence>
<accession>A0A3S3MCK9</accession>
<dbReference type="Proteomes" id="UP000285970">
    <property type="component" value="Unassembled WGS sequence"/>
</dbReference>
<reference evidence="1 2" key="1">
    <citation type="journal article" date="2018" name="Front. Microbiol.">
        <title>Novel Insights Into Bacterial Dimethylsulfoniopropionate Catabolism in the East China Sea.</title>
        <authorList>
            <person name="Liu J."/>
            <person name="Liu J."/>
            <person name="Zhang S.H."/>
            <person name="Liang J."/>
            <person name="Lin H."/>
            <person name="Song D."/>
            <person name="Yang G.P."/>
            <person name="Todd J.D."/>
            <person name="Zhang X.H."/>
        </authorList>
    </citation>
    <scope>NUCLEOTIDE SEQUENCE [LARGE SCALE GENOMIC DNA]</scope>
    <source>
        <strain evidence="1 2">ZYFD042</strain>
    </source>
</reference>
<gene>
    <name evidence="1" type="ORF">D8Y23_09015</name>
</gene>
<dbReference type="AlphaFoldDB" id="A0A3S3MCK9"/>
<dbReference type="EMBL" id="RBZY01000028">
    <property type="protein sequence ID" value="RWR18653.1"/>
    <property type="molecule type" value="Genomic_DNA"/>
</dbReference>
<comment type="caution">
    <text evidence="1">The sequence shown here is derived from an EMBL/GenBank/DDBJ whole genome shotgun (WGS) entry which is preliminary data.</text>
</comment>
<dbReference type="RefSeq" id="WP_108317194.1">
    <property type="nucleotide sequence ID" value="NZ_RBZY01000028.1"/>
</dbReference>
<sequence>MTTLAPEDPQRRQEEQAANLLKDLFGSKIDALVRGGVKVSVITKPETVIQDIVDRLGVTKSPWADIVGPCYTSGSLQRELGVERGAVSRAVKEFRALRLPTADGRNLYPAFQVRNRQLVPGLKEVLTVLQSGIDDPWTWAQWLNTPLADENGEDQPRAIDLLANGDLETVLVEARHDAAAWAA</sequence>
<protein>
    <recommendedName>
        <fullName evidence="3">Antitoxin Xre/MbcA/ParS-like toxin-binding domain-containing protein</fullName>
    </recommendedName>
</protein>
<dbReference type="OrthoDB" id="5068694at2"/>
<evidence type="ECO:0000313" key="2">
    <source>
        <dbReference type="Proteomes" id="UP000285970"/>
    </source>
</evidence>
<proteinExistence type="predicted"/>